<evidence type="ECO:0000313" key="8">
    <source>
        <dbReference type="Proteomes" id="UP000019666"/>
    </source>
</evidence>
<evidence type="ECO:0000256" key="5">
    <source>
        <dbReference type="ARBA" id="ARBA00023002"/>
    </source>
</evidence>
<keyword evidence="4" id="KW-0288">FMN</keyword>
<name>A0A017HLF2_9RHOB</name>
<dbReference type="Gene3D" id="3.50.50.60">
    <property type="entry name" value="FAD/NAD(P)-binding domain"/>
    <property type="match status" value="1"/>
</dbReference>
<dbReference type="Gene3D" id="3.20.20.70">
    <property type="entry name" value="Aldolase class I"/>
    <property type="match status" value="1"/>
</dbReference>
<dbReference type="STRING" id="442562.Rumeso_03282"/>
<organism evidence="7 8">
    <name type="scientific">Rubellimicrobium mesophilum DSM 19309</name>
    <dbReference type="NCBI Taxonomy" id="442562"/>
    <lineage>
        <taxon>Bacteria</taxon>
        <taxon>Pseudomonadati</taxon>
        <taxon>Pseudomonadota</taxon>
        <taxon>Alphaproteobacteria</taxon>
        <taxon>Rhodobacterales</taxon>
        <taxon>Roseobacteraceae</taxon>
        <taxon>Rubellimicrobium</taxon>
    </lineage>
</organism>
<evidence type="ECO:0000256" key="3">
    <source>
        <dbReference type="ARBA" id="ARBA00022630"/>
    </source>
</evidence>
<protein>
    <submittedName>
        <fullName evidence="7">Oxidoreductase, FMN-binding protein/pyridine nucleotide-disulfide oxidoreductase</fullName>
    </submittedName>
</protein>
<dbReference type="PRINTS" id="PR00411">
    <property type="entry name" value="PNDRDTASEI"/>
</dbReference>
<reference evidence="7 8" key="1">
    <citation type="submission" date="2013-02" db="EMBL/GenBank/DDBJ databases">
        <authorList>
            <person name="Fiebig A."/>
            <person name="Goeker M."/>
            <person name="Klenk H.-P.P."/>
        </authorList>
    </citation>
    <scope>NUCLEOTIDE SEQUENCE [LARGE SCALE GENOMIC DNA]</scope>
    <source>
        <strain evidence="7 8">DSM 19309</strain>
    </source>
</reference>
<evidence type="ECO:0000313" key="7">
    <source>
        <dbReference type="EMBL" id="EYD75186.1"/>
    </source>
</evidence>
<comment type="caution">
    <text evidence="7">The sequence shown here is derived from an EMBL/GenBank/DDBJ whole genome shotgun (WGS) entry which is preliminary data.</text>
</comment>
<dbReference type="GO" id="GO:0033543">
    <property type="term" value="P:fatty acid beta-oxidation, unsaturated, even number, reductase/isomerase pathway"/>
    <property type="evidence" value="ECO:0007669"/>
    <property type="project" value="TreeGrafter"/>
</dbReference>
<dbReference type="PROSITE" id="PS50206">
    <property type="entry name" value="RHODANESE_3"/>
    <property type="match status" value="1"/>
</dbReference>
<dbReference type="PATRIC" id="fig|442562.3.peg.3228"/>
<gene>
    <name evidence="7" type="ORF">Rumeso_03282</name>
</gene>
<comment type="similarity">
    <text evidence="2">In the N-terminal section; belongs to the NADH:flavin oxidoreductase/NADH oxidase family.</text>
</comment>
<dbReference type="InterPro" id="IPR001763">
    <property type="entry name" value="Rhodanese-like_dom"/>
</dbReference>
<dbReference type="AlphaFoldDB" id="A0A017HLF2"/>
<dbReference type="PANTHER" id="PTHR42917">
    <property type="entry name" value="2,4-DIENOYL-COA REDUCTASE"/>
    <property type="match status" value="1"/>
</dbReference>
<feature type="domain" description="Rhodanese" evidence="6">
    <location>
        <begin position="215"/>
        <end position="250"/>
    </location>
</feature>
<keyword evidence="5" id="KW-0560">Oxidoreductase</keyword>
<dbReference type="InterPro" id="IPR023753">
    <property type="entry name" value="FAD/NAD-binding_dom"/>
</dbReference>
<dbReference type="Proteomes" id="UP000019666">
    <property type="component" value="Unassembled WGS sequence"/>
</dbReference>
<evidence type="ECO:0000256" key="2">
    <source>
        <dbReference type="ARBA" id="ARBA00011048"/>
    </source>
</evidence>
<dbReference type="InterPro" id="IPR036188">
    <property type="entry name" value="FAD/NAD-bd_sf"/>
</dbReference>
<proteinExistence type="inferred from homology"/>
<evidence type="ECO:0000259" key="6">
    <source>
        <dbReference type="PROSITE" id="PS50206"/>
    </source>
</evidence>
<dbReference type="Gene3D" id="3.40.50.720">
    <property type="entry name" value="NAD(P)-binding Rossmann-like Domain"/>
    <property type="match status" value="1"/>
</dbReference>
<evidence type="ECO:0000256" key="1">
    <source>
        <dbReference type="ARBA" id="ARBA00001917"/>
    </source>
</evidence>
<dbReference type="RefSeq" id="WP_245639120.1">
    <property type="nucleotide sequence ID" value="NZ_KK088553.1"/>
</dbReference>
<dbReference type="InterPro" id="IPR051793">
    <property type="entry name" value="NADH:flavin_oxidoreductase"/>
</dbReference>
<accession>A0A017HLF2</accession>
<comment type="cofactor">
    <cofactor evidence="1">
        <name>FMN</name>
        <dbReference type="ChEBI" id="CHEBI:58210"/>
    </cofactor>
</comment>
<dbReference type="PANTHER" id="PTHR42917:SF2">
    <property type="entry name" value="2,4-DIENOYL-COA REDUCTASE [(2E)-ENOYL-COA-PRODUCING]"/>
    <property type="match status" value="1"/>
</dbReference>
<dbReference type="GO" id="GO:0008670">
    <property type="term" value="F:2,4-dienoyl-CoA reductase (NADPH) activity"/>
    <property type="evidence" value="ECO:0007669"/>
    <property type="project" value="TreeGrafter"/>
</dbReference>
<dbReference type="HOGENOM" id="CLU_012153_1_2_5"/>
<dbReference type="Pfam" id="PF07992">
    <property type="entry name" value="Pyr_redox_2"/>
    <property type="match status" value="1"/>
</dbReference>
<keyword evidence="3" id="KW-0285">Flavoprotein</keyword>
<sequence length="356" mass="37624">MIGSGAADLVSIVRGQIADPHLARKAMEGRPEDVRGCISCNQMCWGRRSRDYWISCLVNPSAGREWDWGGDRFAPASRPAWVLVVGAGPAGLEAARAAAERGFEVTLAEAGPEIGGQFRLAGLQPRRGQIGELLQWYERQFGKLGVELRLNAFLDADDIVAHGADHVALAIGSLPDPDGFQRALAHLPRLPGIERGRVWSPEDVLSRRARLGSSVIVLDEGGNWRGGGTAWALAEAGHAVTVVTPDPLVGKELQRSAADLPLRRRLAALGVRFVLESAVAEWLGNGGGAEVVDLLTGAVTRVPADDLVMATTNRSDGTLAAELAGRGLGAASLGDAAAPRMAALAFHDGRRWALGL</sequence>
<keyword evidence="8" id="KW-1185">Reference proteome</keyword>
<dbReference type="SUPFAM" id="SSF51395">
    <property type="entry name" value="FMN-linked oxidoreductases"/>
    <property type="match status" value="1"/>
</dbReference>
<dbReference type="InterPro" id="IPR013785">
    <property type="entry name" value="Aldolase_TIM"/>
</dbReference>
<dbReference type="SUPFAM" id="SSF51905">
    <property type="entry name" value="FAD/NAD(P)-binding domain"/>
    <property type="match status" value="1"/>
</dbReference>
<dbReference type="EMBL" id="AOSK01000091">
    <property type="protein sequence ID" value="EYD75186.1"/>
    <property type="molecule type" value="Genomic_DNA"/>
</dbReference>
<evidence type="ECO:0000256" key="4">
    <source>
        <dbReference type="ARBA" id="ARBA00022643"/>
    </source>
</evidence>